<evidence type="ECO:0000259" key="14">
    <source>
        <dbReference type="Pfam" id="PF01433"/>
    </source>
</evidence>
<evidence type="ECO:0000256" key="6">
    <source>
        <dbReference type="ARBA" id="ARBA00022670"/>
    </source>
</evidence>
<evidence type="ECO:0000256" key="9">
    <source>
        <dbReference type="ARBA" id="ARBA00022833"/>
    </source>
</evidence>
<evidence type="ECO:0000256" key="10">
    <source>
        <dbReference type="ARBA" id="ARBA00023049"/>
    </source>
</evidence>
<dbReference type="Proteomes" id="UP000242444">
    <property type="component" value="Unassembled WGS sequence"/>
</dbReference>
<dbReference type="InParanoid" id="A0A263CXP1"/>
<evidence type="ECO:0000256" key="12">
    <source>
        <dbReference type="ARBA" id="ARBA00031533"/>
    </source>
</evidence>
<keyword evidence="10" id="KW-0482">Metalloprotease</keyword>
<evidence type="ECO:0000256" key="4">
    <source>
        <dbReference type="ARBA" id="ARBA00012564"/>
    </source>
</evidence>
<evidence type="ECO:0000256" key="2">
    <source>
        <dbReference type="ARBA" id="ARBA00001947"/>
    </source>
</evidence>
<comment type="caution">
    <text evidence="16">The sequence shown here is derived from an EMBL/GenBank/DDBJ whole genome shotgun (WGS) entry which is preliminary data.</text>
</comment>
<comment type="similarity">
    <text evidence="3">Belongs to the peptidase M1 family.</text>
</comment>
<evidence type="ECO:0000313" key="16">
    <source>
        <dbReference type="EMBL" id="OZM70913.1"/>
    </source>
</evidence>
<dbReference type="InterPro" id="IPR027268">
    <property type="entry name" value="Peptidase_M4/M1_CTD_sf"/>
</dbReference>
<gene>
    <name evidence="16" type="ORF">CFN78_22395</name>
</gene>
<dbReference type="AlphaFoldDB" id="A0A263CXP1"/>
<accession>A0A263CXP1</accession>
<keyword evidence="8" id="KW-0378">Hydrolase</keyword>
<feature type="compositionally biased region" description="Pro residues" evidence="13">
    <location>
        <begin position="34"/>
        <end position="46"/>
    </location>
</feature>
<dbReference type="SUPFAM" id="SSF55486">
    <property type="entry name" value="Metalloproteases ('zincins'), catalytic domain"/>
    <property type="match status" value="1"/>
</dbReference>
<dbReference type="GO" id="GO:0016285">
    <property type="term" value="F:alanyl aminopeptidase activity"/>
    <property type="evidence" value="ECO:0007669"/>
    <property type="project" value="UniProtKB-EC"/>
</dbReference>
<organism evidence="16 17">
    <name type="scientific">Amycolatopsis antarctica</name>
    <dbReference type="NCBI Taxonomy" id="1854586"/>
    <lineage>
        <taxon>Bacteria</taxon>
        <taxon>Bacillati</taxon>
        <taxon>Actinomycetota</taxon>
        <taxon>Actinomycetes</taxon>
        <taxon>Pseudonocardiales</taxon>
        <taxon>Pseudonocardiaceae</taxon>
        <taxon>Amycolatopsis</taxon>
    </lineage>
</organism>
<evidence type="ECO:0000256" key="8">
    <source>
        <dbReference type="ARBA" id="ARBA00022801"/>
    </source>
</evidence>
<keyword evidence="7" id="KW-0479">Metal-binding</keyword>
<dbReference type="Pfam" id="PF17900">
    <property type="entry name" value="Peptidase_M1_N"/>
    <property type="match status" value="1"/>
</dbReference>
<dbReference type="InterPro" id="IPR045357">
    <property type="entry name" value="Aminopeptidase_N-like_N"/>
</dbReference>
<dbReference type="SUPFAM" id="SSF63737">
    <property type="entry name" value="Leukotriene A4 hydrolase N-terminal domain"/>
    <property type="match status" value="1"/>
</dbReference>
<dbReference type="InterPro" id="IPR014782">
    <property type="entry name" value="Peptidase_M1_dom"/>
</dbReference>
<dbReference type="InterPro" id="IPR050344">
    <property type="entry name" value="Peptidase_M1_aminopeptidases"/>
</dbReference>
<dbReference type="EC" id="3.4.11.2" evidence="4"/>
<dbReference type="GO" id="GO:0008237">
    <property type="term" value="F:metallopeptidase activity"/>
    <property type="evidence" value="ECO:0007669"/>
    <property type="project" value="UniProtKB-KW"/>
</dbReference>
<name>A0A263CXP1_9PSEU</name>
<keyword evidence="6" id="KW-0645">Protease</keyword>
<sequence length="486" mass="53018">MRSRDSSRLATVVCAIGVLVAGCTPTLPDEPADPARPVPAPTPGVPTPGAAGAGDPYYPFDGNGGYDALGYEVSFSYDPASRRFEGDTTVTLRATQDLSRFNLDLRGFDVRSVEVAGRQAEFAREGEFELVVTPAQQITAGATVSARVRYDGTPLAAAPGSLGDNGWQQSASGGAFVLGEPHSAAFWFPVNETPRDKAKFTVNARVPSDWQVMSIGREQPGPTADGWTTTTWIEDRPVASYLTTVAIDRFTIERGALSDGTPVIDAYAPGAEQRRESVGRVPEVIEFLSGRFGPYPQGSAGGIHLQADIGFSLETQGRPTYAQWADLETVVHELAHQWYGNSVSVQSWADICLNECLASYAQWLWSEGTTGENLDDRYRLAVDRFRADNGFWAPKLYDMGPGKEFDGVYDKGILAVHALRRQLGEQRFDRVLRGWADHNLGGNASWPEFETFVGEIAGEDLRGFFDAWFRGTVIPAEEYLYPAPPR</sequence>
<reference evidence="16 17" key="1">
    <citation type="submission" date="2017-07" db="EMBL/GenBank/DDBJ databases">
        <title>Amycolatopsis antarcticus sp. nov., isolated from the surface of an Antarcticus brown macroalga.</title>
        <authorList>
            <person name="Wang J."/>
            <person name="Leiva S."/>
            <person name="Huang J."/>
            <person name="Huang Y."/>
        </authorList>
    </citation>
    <scope>NUCLEOTIDE SEQUENCE [LARGE SCALE GENOMIC DNA]</scope>
    <source>
        <strain evidence="16 17">AU-G6</strain>
    </source>
</reference>
<comment type="catalytic activity">
    <reaction evidence="1">
        <text>Release of an N-terminal amino acid, Xaa-|-Yaa- from a peptide, amide or arylamide. Xaa is preferably Ala, but may be most amino acids including Pro (slow action). When a terminal hydrophobic residue is followed by a prolyl residue, the two may be released as an intact Xaa-Pro dipeptide.</text>
        <dbReference type="EC" id="3.4.11.2"/>
    </reaction>
</comment>
<comment type="cofactor">
    <cofactor evidence="2">
        <name>Zn(2+)</name>
        <dbReference type="ChEBI" id="CHEBI:29105"/>
    </cofactor>
</comment>
<evidence type="ECO:0000313" key="17">
    <source>
        <dbReference type="Proteomes" id="UP000242444"/>
    </source>
</evidence>
<dbReference type="InterPro" id="IPR001930">
    <property type="entry name" value="Peptidase_M1"/>
</dbReference>
<dbReference type="RefSeq" id="WP_094864851.1">
    <property type="nucleotide sequence ID" value="NZ_NKYE01000016.1"/>
</dbReference>
<dbReference type="Pfam" id="PF01433">
    <property type="entry name" value="Peptidase_M1"/>
    <property type="match status" value="1"/>
</dbReference>
<evidence type="ECO:0000259" key="15">
    <source>
        <dbReference type="Pfam" id="PF17900"/>
    </source>
</evidence>
<dbReference type="PANTHER" id="PTHR11533:SF297">
    <property type="entry name" value="AMINOPEPTIDASE N"/>
    <property type="match status" value="1"/>
</dbReference>
<dbReference type="OrthoDB" id="100605at2"/>
<evidence type="ECO:0000256" key="11">
    <source>
        <dbReference type="ARBA" id="ARBA00029811"/>
    </source>
</evidence>
<dbReference type="EMBL" id="NKYE01000016">
    <property type="protein sequence ID" value="OZM70913.1"/>
    <property type="molecule type" value="Genomic_DNA"/>
</dbReference>
<evidence type="ECO:0000256" key="13">
    <source>
        <dbReference type="SAM" id="MobiDB-lite"/>
    </source>
</evidence>
<evidence type="ECO:0000256" key="5">
    <source>
        <dbReference type="ARBA" id="ARBA00015611"/>
    </source>
</evidence>
<dbReference type="CDD" id="cd09603">
    <property type="entry name" value="M1_APN_like"/>
    <property type="match status" value="1"/>
</dbReference>
<protein>
    <recommendedName>
        <fullName evidence="5">Aminopeptidase N</fullName>
        <ecNumber evidence="4">3.4.11.2</ecNumber>
    </recommendedName>
    <alternativeName>
        <fullName evidence="11">Alanine aminopeptidase</fullName>
    </alternativeName>
    <alternativeName>
        <fullName evidence="12">Lysyl aminopeptidase</fullName>
    </alternativeName>
</protein>
<dbReference type="Gene3D" id="2.60.40.1730">
    <property type="entry name" value="tricorn interacting facor f3 domain"/>
    <property type="match status" value="1"/>
</dbReference>
<evidence type="ECO:0000256" key="1">
    <source>
        <dbReference type="ARBA" id="ARBA00000098"/>
    </source>
</evidence>
<proteinExistence type="inferred from homology"/>
<dbReference type="InterPro" id="IPR042097">
    <property type="entry name" value="Aminopeptidase_N-like_N_sf"/>
</dbReference>
<dbReference type="PROSITE" id="PS51257">
    <property type="entry name" value="PROKAR_LIPOPROTEIN"/>
    <property type="match status" value="1"/>
</dbReference>
<keyword evidence="17" id="KW-1185">Reference proteome</keyword>
<feature type="compositionally biased region" description="Low complexity" evidence="13">
    <location>
        <begin position="47"/>
        <end position="56"/>
    </location>
</feature>
<evidence type="ECO:0000256" key="3">
    <source>
        <dbReference type="ARBA" id="ARBA00010136"/>
    </source>
</evidence>
<evidence type="ECO:0000256" key="7">
    <source>
        <dbReference type="ARBA" id="ARBA00022723"/>
    </source>
</evidence>
<feature type="domain" description="Aminopeptidase N-like N-terminal" evidence="15">
    <location>
        <begin position="71"/>
        <end position="242"/>
    </location>
</feature>
<feature type="domain" description="Peptidase M1 membrane alanine aminopeptidase" evidence="14">
    <location>
        <begin position="328"/>
        <end position="468"/>
    </location>
</feature>
<dbReference type="PRINTS" id="PR00756">
    <property type="entry name" value="ALADIPTASE"/>
</dbReference>
<feature type="region of interest" description="Disordered" evidence="13">
    <location>
        <begin position="27"/>
        <end position="56"/>
    </location>
</feature>
<dbReference type="Gene3D" id="1.10.390.10">
    <property type="entry name" value="Neutral Protease Domain 2"/>
    <property type="match status" value="1"/>
</dbReference>
<dbReference type="GO" id="GO:0006508">
    <property type="term" value="P:proteolysis"/>
    <property type="evidence" value="ECO:0007669"/>
    <property type="project" value="UniProtKB-KW"/>
</dbReference>
<keyword evidence="9" id="KW-0862">Zinc</keyword>
<dbReference type="GO" id="GO:0008270">
    <property type="term" value="F:zinc ion binding"/>
    <property type="evidence" value="ECO:0007669"/>
    <property type="project" value="InterPro"/>
</dbReference>
<dbReference type="PANTHER" id="PTHR11533">
    <property type="entry name" value="PROTEASE M1 ZINC METALLOPROTEASE"/>
    <property type="match status" value="1"/>
</dbReference>